<dbReference type="GO" id="GO:0071949">
    <property type="term" value="F:FAD binding"/>
    <property type="evidence" value="ECO:0007669"/>
    <property type="project" value="InterPro"/>
</dbReference>
<dbReference type="PROSITE" id="PS51387">
    <property type="entry name" value="FAD_PCMH"/>
    <property type="match status" value="1"/>
</dbReference>
<evidence type="ECO:0000256" key="4">
    <source>
        <dbReference type="ARBA" id="ARBA00022630"/>
    </source>
</evidence>
<feature type="binding site" evidence="8">
    <location>
        <begin position="233"/>
        <end position="239"/>
    </location>
    <ligand>
        <name>FAD</name>
        <dbReference type="ChEBI" id="CHEBI:57692"/>
    </ligand>
</feature>
<keyword evidence="10" id="KW-0808">Transferase</keyword>
<evidence type="ECO:0000256" key="10">
    <source>
        <dbReference type="RuleBase" id="RU363113"/>
    </source>
</evidence>
<comment type="similarity">
    <text evidence="2 10">Belongs to the FAD-binding oxidoreductase/transferase type 4 family.</text>
</comment>
<feature type="binding site" evidence="8">
    <location>
        <begin position="246"/>
        <end position="249"/>
    </location>
    <ligand>
        <name>FAD</name>
        <dbReference type="ChEBI" id="CHEBI:57692"/>
    </ligand>
</feature>
<evidence type="ECO:0000256" key="5">
    <source>
        <dbReference type="ARBA" id="ARBA00022827"/>
    </source>
</evidence>
<dbReference type="Gene3D" id="3.30.70.3450">
    <property type="match status" value="1"/>
</dbReference>
<dbReference type="InterPro" id="IPR025650">
    <property type="entry name" value="Alkyl-DHAP_Synthase"/>
</dbReference>
<evidence type="ECO:0000313" key="13">
    <source>
        <dbReference type="Proteomes" id="UP001162131"/>
    </source>
</evidence>
<dbReference type="Gene3D" id="3.30.465.10">
    <property type="match status" value="1"/>
</dbReference>
<dbReference type="SUPFAM" id="SSF56176">
    <property type="entry name" value="FAD-binding/transporter-associated domain-like"/>
    <property type="match status" value="1"/>
</dbReference>
<dbReference type="InterPro" id="IPR036318">
    <property type="entry name" value="FAD-bd_PCMH-like_sf"/>
</dbReference>
<organism evidence="12 13">
    <name type="scientific">Blepharisma stoltei</name>
    <dbReference type="NCBI Taxonomy" id="1481888"/>
    <lineage>
        <taxon>Eukaryota</taxon>
        <taxon>Sar</taxon>
        <taxon>Alveolata</taxon>
        <taxon>Ciliophora</taxon>
        <taxon>Postciliodesmatophora</taxon>
        <taxon>Heterotrichea</taxon>
        <taxon>Heterotrichida</taxon>
        <taxon>Blepharismidae</taxon>
        <taxon>Blepharisma</taxon>
    </lineage>
</organism>
<gene>
    <name evidence="12" type="ORF">BSTOLATCC_MIC62386</name>
</gene>
<evidence type="ECO:0000256" key="1">
    <source>
        <dbReference type="ARBA" id="ARBA00004670"/>
    </source>
</evidence>
<dbReference type="GO" id="GO:0008609">
    <property type="term" value="F:alkylglycerone-phosphate synthase activity"/>
    <property type="evidence" value="ECO:0007669"/>
    <property type="project" value="UniProtKB-EC"/>
</dbReference>
<evidence type="ECO:0000256" key="6">
    <source>
        <dbReference type="PIRSR" id="PIRSR625650-1"/>
    </source>
</evidence>
<dbReference type="EC" id="2.5.1.26" evidence="3 10"/>
<feature type="binding site" evidence="8">
    <location>
        <begin position="298"/>
        <end position="304"/>
    </location>
    <ligand>
        <name>FAD</name>
        <dbReference type="ChEBI" id="CHEBI:57692"/>
    </ligand>
</feature>
<protein>
    <recommendedName>
        <fullName evidence="3 10">Alkylglycerone-phosphate synthase</fullName>
        <shortName evidence="10">Alkyl-DHAP synthase</shortName>
        <ecNumber evidence="3 10">2.5.1.26</ecNumber>
    </recommendedName>
</protein>
<dbReference type="Pfam" id="PF01565">
    <property type="entry name" value="FAD_binding_4"/>
    <property type="match status" value="1"/>
</dbReference>
<dbReference type="GO" id="GO:0008610">
    <property type="term" value="P:lipid biosynthetic process"/>
    <property type="evidence" value="ECO:0007669"/>
    <property type="project" value="InterPro"/>
</dbReference>
<comment type="subcellular location">
    <subcellularLocation>
        <location evidence="10">Peroxisome</location>
    </subcellularLocation>
</comment>
<dbReference type="Gene3D" id="3.30.43.10">
    <property type="entry name" value="Uridine Diphospho-n-acetylenolpyruvylglucosamine Reductase, domain 2"/>
    <property type="match status" value="1"/>
</dbReference>
<dbReference type="InterPro" id="IPR016164">
    <property type="entry name" value="FAD-linked_Oxase-like_C"/>
</dbReference>
<dbReference type="InterPro" id="IPR016167">
    <property type="entry name" value="FAD-bd_PCMH_sub1"/>
</dbReference>
<evidence type="ECO:0000259" key="11">
    <source>
        <dbReference type="PROSITE" id="PS51387"/>
    </source>
</evidence>
<evidence type="ECO:0000313" key="12">
    <source>
        <dbReference type="EMBL" id="CAG9334801.1"/>
    </source>
</evidence>
<comment type="catalytic activity">
    <reaction evidence="10">
        <text>a long chain fatty alcohol + a 1-acylglycerone 3-phosphate = a 1-O-alkylglycerone 3-phosphate + a long-chain fatty acid + H(+)</text>
        <dbReference type="Rhea" id="RHEA:36171"/>
        <dbReference type="ChEBI" id="CHEBI:15378"/>
        <dbReference type="ChEBI" id="CHEBI:17135"/>
        <dbReference type="ChEBI" id="CHEBI:57534"/>
        <dbReference type="ChEBI" id="CHEBI:57560"/>
        <dbReference type="ChEBI" id="CHEBI:73315"/>
        <dbReference type="EC" id="2.5.1.26"/>
    </reaction>
</comment>
<dbReference type="GO" id="GO:0005777">
    <property type="term" value="C:peroxisome"/>
    <property type="evidence" value="ECO:0007669"/>
    <property type="project" value="UniProtKB-SubCell"/>
</dbReference>
<reference evidence="12" key="1">
    <citation type="submission" date="2021-09" db="EMBL/GenBank/DDBJ databases">
        <authorList>
            <consortium name="AG Swart"/>
            <person name="Singh M."/>
            <person name="Singh A."/>
            <person name="Seah K."/>
            <person name="Emmerich C."/>
        </authorList>
    </citation>
    <scope>NUCLEOTIDE SEQUENCE</scope>
    <source>
        <strain evidence="12">ATCC30299</strain>
    </source>
</reference>
<dbReference type="AlphaFoldDB" id="A0AAU9KAS8"/>
<dbReference type="EMBL" id="CAJZBQ010000060">
    <property type="protein sequence ID" value="CAG9334801.1"/>
    <property type="molecule type" value="Genomic_DNA"/>
</dbReference>
<feature type="site" description="Important for enzyme activity" evidence="9">
    <location>
        <position position="349"/>
    </location>
</feature>
<comment type="subunit">
    <text evidence="10">Homodimer.</text>
</comment>
<comment type="function">
    <text evidence="10">Catalyzes the exchange of an acyl for a long-chain alkyl group and the formation of the ether bond in the biosynthesis of ether phospholipids.</text>
</comment>
<feature type="domain" description="FAD-binding PCMH-type" evidence="11">
    <location>
        <begin position="132"/>
        <end position="314"/>
    </location>
</feature>
<evidence type="ECO:0000256" key="7">
    <source>
        <dbReference type="PIRSR" id="PIRSR625650-2"/>
    </source>
</evidence>
<keyword evidence="10" id="KW-0443">Lipid metabolism</keyword>
<dbReference type="InterPro" id="IPR016166">
    <property type="entry name" value="FAD-bd_PCMH"/>
</dbReference>
<dbReference type="InterPro" id="IPR004113">
    <property type="entry name" value="FAD-bd_oxidored_4_C"/>
</dbReference>
<accession>A0AAU9KAS8</accession>
<dbReference type="SUPFAM" id="SSF55103">
    <property type="entry name" value="FAD-linked oxidases, C-terminal domain"/>
    <property type="match status" value="1"/>
</dbReference>
<comment type="pathway">
    <text evidence="1 10">Glycerolipid metabolism; ether lipid biosynthesis.</text>
</comment>
<comment type="cofactor">
    <cofactor evidence="8 10">
        <name>FAD</name>
        <dbReference type="ChEBI" id="CHEBI:57692"/>
    </cofactor>
</comment>
<feature type="binding site" evidence="7">
    <location>
        <position position="445"/>
    </location>
    <ligand>
        <name>substrate</name>
    </ligand>
</feature>
<dbReference type="Gene3D" id="1.10.45.10">
    <property type="entry name" value="Vanillyl-alcohol Oxidase, Chain A, domain 4"/>
    <property type="match status" value="1"/>
</dbReference>
<evidence type="ECO:0000256" key="8">
    <source>
        <dbReference type="PIRSR" id="PIRSR625650-3"/>
    </source>
</evidence>
<keyword evidence="13" id="KW-1185">Reference proteome</keyword>
<dbReference type="Proteomes" id="UP001162131">
    <property type="component" value="Unassembled WGS sequence"/>
</dbReference>
<feature type="active site" description="Proton donor/acceptor" evidence="6">
    <location>
        <position position="508"/>
    </location>
</feature>
<evidence type="ECO:0000256" key="2">
    <source>
        <dbReference type="ARBA" id="ARBA00008000"/>
    </source>
</evidence>
<name>A0AAU9KAS8_9CILI</name>
<sequence length="588" mass="66197">MENSVRRLSLISNHLGQHIPKYTWFKPDGWGFTDTKFFLNKQNQVYLGGNRYLDSGKILPSFAQFFQDQGLEFANKSTIQKSIPVDPPVRNQDFLDRIKQFSFYVTEEDQDRAFHSHGHTLQEMFIVKFGKFDRTVDLVVYPETEEHVGNIVKLANELNVVLVPYGGGTNVTHALQLDPNEKRTICSVDLSKLSKVKEVNKESMTAVVEAGIAGKDLEKELLKHGVCCGHEPDSVEFSTLGGWISTNASGMKKNIYGNIDDIVLTIRIVTPLGTWEKPCNAPRMSTGPDVNRVLIGSEGLFGIITSATIKVKPLPAHKAYDSYVFPNFELGTKFMKFLGVNNIRPASVRLVDNMQFQFALSLKPAEHSIFKHFMDRVKKFYLLTIKGFDPKQICACTLVYEGNKEVVDLQQHQIDEVARNFKGLRGGPENGLRGYFLTYMIAYLRDFGMEYDLVAESFETAISWDKLDNLLKSLPKCIEAACAARGVKKRPFVSSRITQVYDTGACVYVYFGFFHTGVPDPVKVYCEVEDEAREEILRCGGSLSHHHGVGKLRKKFMNKCVGEPALSILRGVKKEVDPKNIFANGNLI</sequence>
<dbReference type="InterPro" id="IPR016169">
    <property type="entry name" value="FAD-bd_PCMH_sub2"/>
</dbReference>
<keyword evidence="4 10" id="KW-0285">Flavoprotein</keyword>
<dbReference type="InterPro" id="IPR006094">
    <property type="entry name" value="Oxid_FAD_bind_N"/>
</dbReference>
<dbReference type="InterPro" id="IPR016171">
    <property type="entry name" value="Vanillyl_alc_oxidase_C-sub2"/>
</dbReference>
<dbReference type="Gene3D" id="3.30.300.330">
    <property type="match status" value="1"/>
</dbReference>
<proteinExistence type="inferred from homology"/>
<keyword evidence="10" id="KW-0444">Lipid biosynthesis</keyword>
<evidence type="ECO:0000256" key="3">
    <source>
        <dbReference type="ARBA" id="ARBA00012385"/>
    </source>
</evidence>
<comment type="caution">
    <text evidence="12">The sequence shown here is derived from an EMBL/GenBank/DDBJ whole genome shotgun (WGS) entry which is preliminary data.</text>
</comment>
<dbReference type="Pfam" id="PF02913">
    <property type="entry name" value="FAD-oxidase_C"/>
    <property type="match status" value="1"/>
</dbReference>
<keyword evidence="10" id="KW-0576">Peroxisome</keyword>
<dbReference type="PANTHER" id="PTHR46568">
    <property type="entry name" value="ALKYLDIHYDROXYACETONEPHOSPHATE SYNTHASE, PEROXISOMAL"/>
    <property type="match status" value="1"/>
</dbReference>
<evidence type="ECO:0000256" key="9">
    <source>
        <dbReference type="PIRSR" id="PIRSR625650-4"/>
    </source>
</evidence>
<dbReference type="Gene3D" id="3.30.160.650">
    <property type="match status" value="1"/>
</dbReference>
<dbReference type="PANTHER" id="PTHR46568:SF1">
    <property type="entry name" value="ALKYLDIHYDROXYACETONEPHOSPHATE SYNTHASE, PEROXISOMAL"/>
    <property type="match status" value="1"/>
</dbReference>
<keyword evidence="5 8" id="KW-0274">FAD</keyword>